<dbReference type="InterPro" id="IPR016187">
    <property type="entry name" value="CTDL_fold"/>
</dbReference>
<protein>
    <submittedName>
        <fullName evidence="2">Formylglycine-generating enzyme family protein</fullName>
    </submittedName>
</protein>
<dbReference type="Gene3D" id="3.90.1580.10">
    <property type="entry name" value="paralog of FGE (formylglycine-generating enzyme)"/>
    <property type="match status" value="1"/>
</dbReference>
<reference evidence="2" key="1">
    <citation type="submission" date="2021-01" db="EMBL/GenBank/DDBJ databases">
        <title>Modified the classification status of verrucomicrobia.</title>
        <authorList>
            <person name="Feng X."/>
        </authorList>
    </citation>
    <scope>NUCLEOTIDE SEQUENCE</scope>
    <source>
        <strain evidence="2">KCTC 13126</strain>
    </source>
</reference>
<dbReference type="PANTHER" id="PTHR23150">
    <property type="entry name" value="SULFATASE MODIFYING FACTOR 1, 2"/>
    <property type="match status" value="1"/>
</dbReference>
<gene>
    <name evidence="2" type="ORF">JIN87_11175</name>
</gene>
<dbReference type="EMBL" id="JAENIL010000018">
    <property type="protein sequence ID" value="MBK1877430.1"/>
    <property type="molecule type" value="Genomic_DNA"/>
</dbReference>
<keyword evidence="3" id="KW-1185">Reference proteome</keyword>
<name>A0A934VR01_9BACT</name>
<evidence type="ECO:0000313" key="3">
    <source>
        <dbReference type="Proteomes" id="UP000617628"/>
    </source>
</evidence>
<dbReference type="Proteomes" id="UP000617628">
    <property type="component" value="Unassembled WGS sequence"/>
</dbReference>
<dbReference type="InterPro" id="IPR005532">
    <property type="entry name" value="SUMF_dom"/>
</dbReference>
<dbReference type="SUPFAM" id="SSF56436">
    <property type="entry name" value="C-type lectin-like"/>
    <property type="match status" value="1"/>
</dbReference>
<dbReference type="AlphaFoldDB" id="A0A934VR01"/>
<dbReference type="InterPro" id="IPR051043">
    <property type="entry name" value="Sulfatase_Mod_Factor_Kinase"/>
</dbReference>
<dbReference type="PANTHER" id="PTHR23150:SF19">
    <property type="entry name" value="FORMYLGLYCINE-GENERATING ENZYME"/>
    <property type="match status" value="1"/>
</dbReference>
<sequence length="446" mass="49148">MKLSTALSFLTFPLSFSLTTLEASSPAVGETLEYKSWLLQHFSEQEQLDQGIVGEHADPDQDGQSNGFEFLANLDPKDNSSRFHFGYEDSKREYLRFGPNNDEVVYAIEYSSLLKNWIAIDPTALLPGGDSLRLSLKNHPAEAFYRVGISRIDRSPNSNDFTSAPAGTYTMGSPNAEIGRGSGEIRHQVEITKNLLVGGTEVTNYHMAYVLNWALQRGFLDADSQSVTVVGDESQQQLLSLNDPDCQISFNGILFVVEDGKGDFPCIEVTWHGAMAFCHYLTQKDGEKSQAINLSDWTIDFTKNGYRLPTEAEWEYLSRAGTTTAFYTGDITGASVDPNLDKAGWYNDNSEGATHEVAGKQANVWGLFDTHGNVWEWCSDWHSSSLGSENVVDPNGPDSGSRRVIRGGSWSSLAQDSRAAFRDSFEPGKSHSTIGFRVVSASVPQL</sequence>
<dbReference type="RefSeq" id="WP_200355645.1">
    <property type="nucleotide sequence ID" value="NZ_JAENIL010000018.1"/>
</dbReference>
<dbReference type="GO" id="GO:0120147">
    <property type="term" value="F:formylglycine-generating oxidase activity"/>
    <property type="evidence" value="ECO:0007669"/>
    <property type="project" value="TreeGrafter"/>
</dbReference>
<organism evidence="2 3">
    <name type="scientific">Pelagicoccus mobilis</name>
    <dbReference type="NCBI Taxonomy" id="415221"/>
    <lineage>
        <taxon>Bacteria</taxon>
        <taxon>Pseudomonadati</taxon>
        <taxon>Verrucomicrobiota</taxon>
        <taxon>Opitutia</taxon>
        <taxon>Puniceicoccales</taxon>
        <taxon>Pelagicoccaceae</taxon>
        <taxon>Pelagicoccus</taxon>
    </lineage>
</organism>
<accession>A0A934VR01</accession>
<dbReference type="InterPro" id="IPR042095">
    <property type="entry name" value="SUMF_sf"/>
</dbReference>
<dbReference type="Pfam" id="PF03781">
    <property type="entry name" value="FGE-sulfatase"/>
    <property type="match status" value="1"/>
</dbReference>
<proteinExistence type="predicted"/>
<comment type="caution">
    <text evidence="2">The sequence shown here is derived from an EMBL/GenBank/DDBJ whole genome shotgun (WGS) entry which is preliminary data.</text>
</comment>
<feature type="domain" description="Sulfatase-modifying factor enzyme-like" evidence="1">
    <location>
        <begin position="161"/>
        <end position="439"/>
    </location>
</feature>
<evidence type="ECO:0000259" key="1">
    <source>
        <dbReference type="Pfam" id="PF03781"/>
    </source>
</evidence>
<evidence type="ECO:0000313" key="2">
    <source>
        <dbReference type="EMBL" id="MBK1877430.1"/>
    </source>
</evidence>